<dbReference type="Gene3D" id="3.30.565.10">
    <property type="entry name" value="Histidine kinase-like ATPase, C-terminal domain"/>
    <property type="match status" value="1"/>
</dbReference>
<dbReference type="Pfam" id="PF02518">
    <property type="entry name" value="HATPase_c"/>
    <property type="match status" value="1"/>
</dbReference>
<evidence type="ECO:0000313" key="11">
    <source>
        <dbReference type="Proteomes" id="UP000014500"/>
    </source>
</evidence>
<keyword evidence="4 8" id="KW-0547">Nucleotide-binding</keyword>
<keyword evidence="6 8" id="KW-0067">ATP-binding</keyword>
<dbReference type="Gene3D" id="1.20.140.20">
    <property type="entry name" value="Alpha-ketoacid/pyruvate dehydrogenase kinase, N-terminal domain"/>
    <property type="match status" value="1"/>
</dbReference>
<accession>T1JAD9</accession>
<dbReference type="GO" id="GO:0010906">
    <property type="term" value="P:regulation of glucose metabolic process"/>
    <property type="evidence" value="ECO:0007669"/>
    <property type="project" value="TreeGrafter"/>
</dbReference>
<evidence type="ECO:0000259" key="9">
    <source>
        <dbReference type="SMART" id="SM00387"/>
    </source>
</evidence>
<dbReference type="SMART" id="SM00387">
    <property type="entry name" value="HATPase_c"/>
    <property type="match status" value="1"/>
</dbReference>
<dbReference type="GO" id="GO:0004740">
    <property type="term" value="F:pyruvate dehydrogenase (acetyl-transferring) kinase activity"/>
    <property type="evidence" value="ECO:0007669"/>
    <property type="project" value="TreeGrafter"/>
</dbReference>
<keyword evidence="11" id="KW-1185">Reference proteome</keyword>
<name>T1JAD9_STRMM</name>
<dbReference type="EMBL" id="AFFK01022449">
    <property type="status" value="NOT_ANNOTATED_CDS"/>
    <property type="molecule type" value="Genomic_DNA"/>
</dbReference>
<evidence type="ECO:0000256" key="3">
    <source>
        <dbReference type="ARBA" id="ARBA00022679"/>
    </source>
</evidence>
<evidence type="ECO:0000256" key="6">
    <source>
        <dbReference type="ARBA" id="ARBA00022840"/>
    </source>
</evidence>
<evidence type="ECO:0000256" key="1">
    <source>
        <dbReference type="ARBA" id="ARBA00006155"/>
    </source>
</evidence>
<dbReference type="InterPro" id="IPR003594">
    <property type="entry name" value="HATPase_dom"/>
</dbReference>
<comment type="similarity">
    <text evidence="1 8">Belongs to the PDK/BCKDK protein kinase family.</text>
</comment>
<comment type="subcellular location">
    <subcellularLocation>
        <location evidence="8">Mitochondrion matrix</location>
    </subcellularLocation>
</comment>
<dbReference type="eggNOG" id="KOG0787">
    <property type="taxonomic scope" value="Eukaryota"/>
</dbReference>
<dbReference type="InterPro" id="IPR036890">
    <property type="entry name" value="HATPase_C_sf"/>
</dbReference>
<sequence>HKISQRGVSQINNQFEYSQNARERSKTVASYYNQGAIDLAAAKHENYIRSFHILSELSMITNFEMEQKFSQLLRELLESHKHVVTQLAEGFKDSRRHLKQEGLVKNFLDRTLTSRLGLRMLAEHHLALSEETPNHVGIISVSMKLKDVIEKWTDFVRELSVHKYGKSPPFRLTGHVNAAIPYIELPMDYILPELLKNAVRATIESHLDSPESALPPVTITIANNDVDFIIRISDRGGGIPHQLMNLVMDYHFTTAGSSTDHRIDGGLFGTIMDCNNDGPAGPMHGFGFGLPTSRAYADYLGGQVTCRVNAGNRYRCLPSAKAD</sequence>
<keyword evidence="5 8" id="KW-0418">Kinase</keyword>
<reference evidence="10" key="2">
    <citation type="submission" date="2015-02" db="UniProtKB">
        <authorList>
            <consortium name="EnsemblMetazoa"/>
        </authorList>
    </citation>
    <scope>IDENTIFICATION</scope>
</reference>
<dbReference type="SUPFAM" id="SSF55874">
    <property type="entry name" value="ATPase domain of HSP90 chaperone/DNA topoisomerase II/histidine kinase"/>
    <property type="match status" value="1"/>
</dbReference>
<dbReference type="InterPro" id="IPR018955">
    <property type="entry name" value="BCDHK/PDK_N"/>
</dbReference>
<evidence type="ECO:0000256" key="2">
    <source>
        <dbReference type="ARBA" id="ARBA00022553"/>
    </source>
</evidence>
<dbReference type="GO" id="GO:0005524">
    <property type="term" value="F:ATP binding"/>
    <property type="evidence" value="ECO:0007669"/>
    <property type="project" value="UniProtKB-UniRule"/>
</dbReference>
<keyword evidence="3 8" id="KW-0808">Transferase</keyword>
<protein>
    <recommendedName>
        <fullName evidence="8">Protein-serine/threonine kinase</fullName>
        <ecNumber evidence="8">2.7.11.-</ecNumber>
    </recommendedName>
</protein>
<evidence type="ECO:0000313" key="10">
    <source>
        <dbReference type="EnsemblMetazoa" id="SMAR010705-PA"/>
    </source>
</evidence>
<evidence type="ECO:0000256" key="4">
    <source>
        <dbReference type="ARBA" id="ARBA00022741"/>
    </source>
</evidence>
<keyword evidence="7 8" id="KW-0496">Mitochondrion</keyword>
<organism evidence="10 11">
    <name type="scientific">Strigamia maritima</name>
    <name type="common">European centipede</name>
    <name type="synonym">Geophilus maritimus</name>
    <dbReference type="NCBI Taxonomy" id="126957"/>
    <lineage>
        <taxon>Eukaryota</taxon>
        <taxon>Metazoa</taxon>
        <taxon>Ecdysozoa</taxon>
        <taxon>Arthropoda</taxon>
        <taxon>Myriapoda</taxon>
        <taxon>Chilopoda</taxon>
        <taxon>Pleurostigmophora</taxon>
        <taxon>Geophilomorpha</taxon>
        <taxon>Linotaeniidae</taxon>
        <taxon>Strigamia</taxon>
    </lineage>
</organism>
<dbReference type="STRING" id="126957.T1JAD9"/>
<dbReference type="OMA" id="ICEAQEH"/>
<dbReference type="PANTHER" id="PTHR11947">
    <property type="entry name" value="PYRUVATE DEHYDROGENASE KINASE"/>
    <property type="match status" value="1"/>
</dbReference>
<dbReference type="PANTHER" id="PTHR11947:SF20">
    <property type="entry name" value="[3-METHYL-2-OXOBUTANOATE DEHYDROGENASE [LIPOAMIDE]] KINASE, MITOCHONDRIAL"/>
    <property type="match status" value="1"/>
</dbReference>
<dbReference type="Pfam" id="PF10436">
    <property type="entry name" value="BCDHK_Adom3"/>
    <property type="match status" value="1"/>
</dbReference>
<evidence type="ECO:0000256" key="8">
    <source>
        <dbReference type="RuleBase" id="RU366032"/>
    </source>
</evidence>
<dbReference type="HOGENOM" id="CLU_023861_4_0_1"/>
<feature type="domain" description="Histidine kinase/HSP90-like ATPase" evidence="9">
    <location>
        <begin position="182"/>
        <end position="322"/>
    </location>
</feature>
<evidence type="ECO:0000256" key="5">
    <source>
        <dbReference type="ARBA" id="ARBA00022777"/>
    </source>
</evidence>
<reference evidence="11" key="1">
    <citation type="submission" date="2011-05" db="EMBL/GenBank/DDBJ databases">
        <authorList>
            <person name="Richards S.R."/>
            <person name="Qu J."/>
            <person name="Jiang H."/>
            <person name="Jhangiani S.N."/>
            <person name="Agravi P."/>
            <person name="Goodspeed R."/>
            <person name="Gross S."/>
            <person name="Mandapat C."/>
            <person name="Jackson L."/>
            <person name="Mathew T."/>
            <person name="Pu L."/>
            <person name="Thornton R."/>
            <person name="Saada N."/>
            <person name="Wilczek-Boney K.B."/>
            <person name="Lee S."/>
            <person name="Kovar C."/>
            <person name="Wu Y."/>
            <person name="Scherer S.E."/>
            <person name="Worley K.C."/>
            <person name="Muzny D.M."/>
            <person name="Gibbs R."/>
        </authorList>
    </citation>
    <scope>NUCLEOTIDE SEQUENCE</scope>
    <source>
        <strain evidence="11">Brora</strain>
    </source>
</reference>
<dbReference type="InterPro" id="IPR036784">
    <property type="entry name" value="AK/P_DHK_N_sf"/>
</dbReference>
<dbReference type="InterPro" id="IPR039028">
    <property type="entry name" value="BCKD/PDK"/>
</dbReference>
<dbReference type="EC" id="2.7.11.-" evidence="8"/>
<dbReference type="AlphaFoldDB" id="T1JAD9"/>
<dbReference type="GO" id="GO:0005759">
    <property type="term" value="C:mitochondrial matrix"/>
    <property type="evidence" value="ECO:0007669"/>
    <property type="project" value="UniProtKB-SubCell"/>
</dbReference>
<dbReference type="SUPFAM" id="SSF69012">
    <property type="entry name" value="alpha-ketoacid dehydrogenase kinase, N-terminal domain"/>
    <property type="match status" value="1"/>
</dbReference>
<keyword evidence="2" id="KW-0597">Phosphoprotein</keyword>
<evidence type="ECO:0000256" key="7">
    <source>
        <dbReference type="ARBA" id="ARBA00023128"/>
    </source>
</evidence>
<proteinExistence type="inferred from homology"/>
<dbReference type="EnsemblMetazoa" id="SMAR010705-RA">
    <property type="protein sequence ID" value="SMAR010705-PA"/>
    <property type="gene ID" value="SMAR010705"/>
</dbReference>
<dbReference type="Proteomes" id="UP000014500">
    <property type="component" value="Unassembled WGS sequence"/>
</dbReference>
<dbReference type="PhylomeDB" id="T1JAD9"/>